<evidence type="ECO:0000256" key="5">
    <source>
        <dbReference type="SAM" id="MobiDB-lite"/>
    </source>
</evidence>
<organism evidence="7 8">
    <name type="scientific">Sinocyclocheilus anshuiensis</name>
    <dbReference type="NCBI Taxonomy" id="1608454"/>
    <lineage>
        <taxon>Eukaryota</taxon>
        <taxon>Metazoa</taxon>
        <taxon>Chordata</taxon>
        <taxon>Craniata</taxon>
        <taxon>Vertebrata</taxon>
        <taxon>Euteleostomi</taxon>
        <taxon>Actinopterygii</taxon>
        <taxon>Neopterygii</taxon>
        <taxon>Teleostei</taxon>
        <taxon>Ostariophysi</taxon>
        <taxon>Cypriniformes</taxon>
        <taxon>Cyprinidae</taxon>
        <taxon>Cyprininae</taxon>
        <taxon>Sinocyclocheilus</taxon>
    </lineage>
</organism>
<dbReference type="GO" id="GO:0031122">
    <property type="term" value="P:cytoplasmic microtubule organization"/>
    <property type="evidence" value="ECO:0007669"/>
    <property type="project" value="TreeGrafter"/>
</dbReference>
<feature type="coiled-coil region" evidence="4">
    <location>
        <begin position="1105"/>
        <end position="1188"/>
    </location>
</feature>
<evidence type="ECO:0000313" key="8">
    <source>
        <dbReference type="Proteomes" id="UP000472260"/>
    </source>
</evidence>
<dbReference type="Gene3D" id="6.10.250.3110">
    <property type="match status" value="1"/>
</dbReference>
<evidence type="ECO:0000259" key="6">
    <source>
        <dbReference type="Pfam" id="PF19047"/>
    </source>
</evidence>
<gene>
    <name evidence="7" type="primary">LOC107662652</name>
</gene>
<dbReference type="GO" id="GO:0008017">
    <property type="term" value="F:microtubule binding"/>
    <property type="evidence" value="ECO:0007669"/>
    <property type="project" value="TreeGrafter"/>
</dbReference>
<dbReference type="GO" id="GO:0030705">
    <property type="term" value="P:cytoskeleton-dependent intracellular transport"/>
    <property type="evidence" value="ECO:0007669"/>
    <property type="project" value="InterPro"/>
</dbReference>
<feature type="domain" description="HOOK N-terminal" evidence="6">
    <location>
        <begin position="45"/>
        <end position="149"/>
    </location>
</feature>
<dbReference type="Ensembl" id="ENSSANT00000076175.1">
    <property type="protein sequence ID" value="ENSSANP00000071651.1"/>
    <property type="gene ID" value="ENSSANG00000033555.1"/>
</dbReference>
<dbReference type="SUPFAM" id="SSF116907">
    <property type="entry name" value="Hook domain"/>
    <property type="match status" value="1"/>
</dbReference>
<dbReference type="PANTHER" id="PTHR18947:SF31">
    <property type="entry name" value="PROTEIN DAPLE"/>
    <property type="match status" value="1"/>
</dbReference>
<evidence type="ECO:0000256" key="4">
    <source>
        <dbReference type="SAM" id="Coils"/>
    </source>
</evidence>
<keyword evidence="2" id="KW-0963">Cytoplasm</keyword>
<dbReference type="Gene3D" id="1.10.418.10">
    <property type="entry name" value="Calponin-like domain"/>
    <property type="match status" value="1"/>
</dbReference>
<dbReference type="GO" id="GO:0005813">
    <property type="term" value="C:centrosome"/>
    <property type="evidence" value="ECO:0007669"/>
    <property type="project" value="TreeGrafter"/>
</dbReference>
<feature type="compositionally biased region" description="Basic and acidic residues" evidence="5">
    <location>
        <begin position="1004"/>
        <end position="1014"/>
    </location>
</feature>
<accession>A0A671QIK8</accession>
<dbReference type="PANTHER" id="PTHR18947">
    <property type="entry name" value="HOOK PROTEINS"/>
    <property type="match status" value="1"/>
</dbReference>
<evidence type="ECO:0000256" key="2">
    <source>
        <dbReference type="ARBA" id="ARBA00022490"/>
    </source>
</evidence>
<reference evidence="7" key="2">
    <citation type="submission" date="2025-09" db="UniProtKB">
        <authorList>
            <consortium name="Ensembl"/>
        </authorList>
    </citation>
    <scope>IDENTIFICATION</scope>
</reference>
<sequence>MLVQLCVHPVIILLPTSFDLFIYFLQVKTFGPLGSVSEDKLSMFMDLVDGVFLHKIMTHIDPSPMNQRVNKQINNDVNLRIQNLNTVIRHIKNYYQEHLQQLILMNLPNVLAIAKDPLSGICERKEEVIEKIKLLDIETQAAIVTHIQEVTHNQENVLDLQWMEVREIPAEQLDPLSRTMAFHLRRLIDERDESAELIIELTQERDYLQSQQPPSLLEDRQHLTVELADTKAKLRRSRQELEEKAEQLIDAKNEIECLDAEIQKLKQENMQLLAEARSVRAYRDEVDALRERAGKVDRLETELARCKEKLNDIHFYKSRIEELREDNITLLETKSMLEEQLSGARGRCDKLHELEKENLLLHSKLHDMEIDRDSDKKRLEELLEENMLLEISQKQSMNESAHLGWELEQLAKNNEVNEARKSFVFELNETASSRLLKLEKENQCLQSTIQELREASINMEEGQLHALELEGENQSLSKKLERLQSQLDQEKQTTQDMENLGEELLNEKQRLEKTLETTQADKDRQISELEQEKEHLTQAVNSLRKRAQVNNEARVREVETENRVLHQTISETGSKLARLEAEKRQATKELDSLHERGERCEELERELARLERVREQLQREAASLKIGSERTEALERENATLEQDNRRLKKLADTAQNASLRLAVLEKDHQQLEEENLEQQRALETLRPAAARLAQLQQEHAELEREHEEMCRTLEELRSQAKRSERLEINCSSLSQENQRLQQTLDNSATKIQGLEGELRQNEAEMKDLRRELEGLRQTVTWAEAVEKEKRGMEQELGQVEKEKKQLEKETRRLKQQLEVKETALEENCLRLASMEKESTALNRELVRLKEASGRLKELERENKDLQKQATIDKKTLATLREELVNEKLRVQQQCNELEKLSHELEKIGLNREKLLQEEHSCEDNKYKILETKIESALKKTLDLREEKIQSLESRLEESSSLNQQLRTELSTVKKNLEALKQRQEEEAAHSEISQQSLGQDRLGSNKEKWETEHREATSELLKLKDRLIDVEKNNAALQTEKNLLKEQLKQLDSQNAQLYAQTLALQKQAASLQEHNTSLHKETAKLQVENSTLSSQSSSLMAQYGALQTQLQTLESEAETLQKQREEACAARDRFTQDHERLLAVHERQATEYEQLMARQAELKSNQRALEQEHRALESKYTVLLKQKDAMEALEASLHRDRESLGEEIHKNTLILGENRSLREEVDRLETFLIKKTLISHLQLQTKELKTSLNESQLELNRWQARYDQLKEQHQGLDISMTKLDNHCELLTRLKGNLEEENHHLLSQIQMLSQQNQTLLEKTMESKELYHEEQKQYIDKLNSLRRQKEKLEEKIMDQYKFYDPTPKKSRHWAGAKAIVKFIKPKKENQRERTDAPRERIRSAPDIPLPEIPTCIDCPESAPPLPPQPLPPRQSRLSVDSMNNHSGEENHIQSPTLSPALNGRGEKSCHRAKVLFKG</sequence>
<feature type="compositionally biased region" description="Pro residues" evidence="5">
    <location>
        <begin position="1421"/>
        <end position="1432"/>
    </location>
</feature>
<reference evidence="7" key="1">
    <citation type="submission" date="2025-08" db="UniProtKB">
        <authorList>
            <consortium name="Ensembl"/>
        </authorList>
    </citation>
    <scope>IDENTIFICATION</scope>
</reference>
<proteinExistence type="predicted"/>
<dbReference type="Proteomes" id="UP000472260">
    <property type="component" value="Unassembled WGS sequence"/>
</dbReference>
<dbReference type="Pfam" id="PF19047">
    <property type="entry name" value="HOOK_N"/>
    <property type="match status" value="1"/>
</dbReference>
<feature type="coiled-coil region" evidence="4">
    <location>
        <begin position="184"/>
        <end position="340"/>
    </location>
</feature>
<protein>
    <submittedName>
        <fullName evidence="7">Protein Daple-like</fullName>
    </submittedName>
</protein>
<keyword evidence="8" id="KW-1185">Reference proteome</keyword>
<evidence type="ECO:0000256" key="3">
    <source>
        <dbReference type="ARBA" id="ARBA00023054"/>
    </source>
</evidence>
<evidence type="ECO:0000256" key="1">
    <source>
        <dbReference type="ARBA" id="ARBA00004496"/>
    </source>
</evidence>
<evidence type="ECO:0000313" key="7">
    <source>
        <dbReference type="Ensembl" id="ENSSANP00000071651.1"/>
    </source>
</evidence>
<feature type="region of interest" description="Disordered" evidence="5">
    <location>
        <begin position="982"/>
        <end position="1014"/>
    </location>
</feature>
<dbReference type="GO" id="GO:0051959">
    <property type="term" value="F:dynein light intermediate chain binding"/>
    <property type="evidence" value="ECO:0007669"/>
    <property type="project" value="TreeGrafter"/>
</dbReference>
<keyword evidence="3 4" id="KW-0175">Coiled coil</keyword>
<feature type="coiled-coil region" evidence="4">
    <location>
        <begin position="1247"/>
        <end position="1362"/>
    </location>
</feature>
<name>A0A671QIK8_9TELE</name>
<dbReference type="Gene3D" id="1.10.287.1490">
    <property type="match status" value="1"/>
</dbReference>
<dbReference type="InterPro" id="IPR036872">
    <property type="entry name" value="CH_dom_sf"/>
</dbReference>
<feature type="region of interest" description="Disordered" evidence="5">
    <location>
        <begin position="1419"/>
        <end position="1467"/>
    </location>
</feature>
<comment type="subcellular location">
    <subcellularLocation>
        <location evidence="1">Cytoplasm</location>
    </subcellularLocation>
</comment>
<dbReference type="GO" id="GO:0005737">
    <property type="term" value="C:cytoplasm"/>
    <property type="evidence" value="ECO:0007669"/>
    <property type="project" value="UniProtKB-SubCell"/>
</dbReference>
<dbReference type="InterPro" id="IPR043936">
    <property type="entry name" value="HOOK_N"/>
</dbReference>